<proteinExistence type="predicted"/>
<keyword evidence="2" id="KW-0812">Transmembrane</keyword>
<feature type="chain" id="PRO_5030641827" evidence="3">
    <location>
        <begin position="17"/>
        <end position="519"/>
    </location>
</feature>
<evidence type="ECO:0000256" key="2">
    <source>
        <dbReference type="SAM" id="Phobius"/>
    </source>
</evidence>
<reference evidence="4" key="1">
    <citation type="submission" date="2021-01" db="EMBL/GenBank/DDBJ databases">
        <authorList>
            <person name="Corre E."/>
            <person name="Pelletier E."/>
            <person name="Niang G."/>
            <person name="Scheremetjew M."/>
            <person name="Finn R."/>
            <person name="Kale V."/>
            <person name="Holt S."/>
            <person name="Cochrane G."/>
            <person name="Meng A."/>
            <person name="Brown T."/>
            <person name="Cohen L."/>
        </authorList>
    </citation>
    <scope>NUCLEOTIDE SEQUENCE</scope>
    <source>
        <strain evidence="4">Grunow 1884</strain>
    </source>
</reference>
<dbReference type="AlphaFoldDB" id="A0A7S1Z400"/>
<organism evidence="4">
    <name type="scientific">Trieres chinensis</name>
    <name type="common">Marine centric diatom</name>
    <name type="synonym">Odontella sinensis</name>
    <dbReference type="NCBI Taxonomy" id="1514140"/>
    <lineage>
        <taxon>Eukaryota</taxon>
        <taxon>Sar</taxon>
        <taxon>Stramenopiles</taxon>
        <taxon>Ochrophyta</taxon>
        <taxon>Bacillariophyta</taxon>
        <taxon>Mediophyceae</taxon>
        <taxon>Biddulphiophycidae</taxon>
        <taxon>Eupodiscales</taxon>
        <taxon>Parodontellaceae</taxon>
        <taxon>Trieres</taxon>
    </lineage>
</organism>
<feature type="compositionally biased region" description="Polar residues" evidence="1">
    <location>
        <begin position="87"/>
        <end position="97"/>
    </location>
</feature>
<keyword evidence="2" id="KW-1133">Transmembrane helix</keyword>
<evidence type="ECO:0000256" key="1">
    <source>
        <dbReference type="SAM" id="MobiDB-lite"/>
    </source>
</evidence>
<keyword evidence="2" id="KW-0472">Membrane</keyword>
<evidence type="ECO:0000313" key="4">
    <source>
        <dbReference type="EMBL" id="CAD9327541.1"/>
    </source>
</evidence>
<feature type="signal peptide" evidence="3">
    <location>
        <begin position="1"/>
        <end position="16"/>
    </location>
</feature>
<name>A0A7S1Z400_TRICV</name>
<keyword evidence="3" id="KW-0732">Signal</keyword>
<evidence type="ECO:0000256" key="3">
    <source>
        <dbReference type="SAM" id="SignalP"/>
    </source>
</evidence>
<dbReference type="EMBL" id="HBGO01007600">
    <property type="protein sequence ID" value="CAD9327541.1"/>
    <property type="molecule type" value="Transcribed_RNA"/>
</dbReference>
<sequence>MVLSAVLALLSGTTNASSVRARGKADFMRTMQEAMKAEERAKFRKDARERMNKRLMAKAIPASSVARNTDAAPDFLRVDPEAGFVSTRSTKTATKSQRQLEDGGDDGEWANFGFDPSEYSLKYSGCSAIKMYTDMAEGNDQDVFSTKRFVVFRLCPSDECSAYGSCGSNYGEYLVPLDDYLEYYGTFKEEMMENYCDYCEQCMYFEKYFYGNRKLDDAGDDQVEEGDDAVDDAGDDVEHACKYYSQCVDYLKACDYDQWAEAQGLDDDQKEEQDDTDYTQFFECQEFEYGNSAYYIAPKCSEDGSYIEFGIFSDEYCANYVGNKVDISKVTGIDFSDNVLADYTPQDCISCHESDLPYTITNNDAEDDDEILELCENLYTESAKCNKHLYSAEDGSYMSYNQEANEGVVCSLIENVMSGSYDEDGYIKLDRNEFDITKINFGELTEASIEQLAGIGALTLGILTLIVWSCFLHRSIQQQSKMAILPPEQQFVRQESGVMIGRSMSRDFPENPENDHVLT</sequence>
<feature type="transmembrane region" description="Helical" evidence="2">
    <location>
        <begin position="452"/>
        <end position="472"/>
    </location>
</feature>
<gene>
    <name evidence="4" type="ORF">OSIN01602_LOCUS4273</name>
</gene>
<accession>A0A7S1Z400</accession>
<protein>
    <submittedName>
        <fullName evidence="4">Uncharacterized protein</fullName>
    </submittedName>
</protein>
<feature type="region of interest" description="Disordered" evidence="1">
    <location>
        <begin position="87"/>
        <end position="106"/>
    </location>
</feature>